<gene>
    <name evidence="1" type="ORF">Ahy_B10g103638</name>
</gene>
<evidence type="ECO:0008006" key="3">
    <source>
        <dbReference type="Google" id="ProtNLM"/>
    </source>
</evidence>
<accession>A0A444X440</accession>
<evidence type="ECO:0000313" key="2">
    <source>
        <dbReference type="Proteomes" id="UP000289738"/>
    </source>
</evidence>
<organism evidence="1 2">
    <name type="scientific">Arachis hypogaea</name>
    <name type="common">Peanut</name>
    <dbReference type="NCBI Taxonomy" id="3818"/>
    <lineage>
        <taxon>Eukaryota</taxon>
        <taxon>Viridiplantae</taxon>
        <taxon>Streptophyta</taxon>
        <taxon>Embryophyta</taxon>
        <taxon>Tracheophyta</taxon>
        <taxon>Spermatophyta</taxon>
        <taxon>Magnoliopsida</taxon>
        <taxon>eudicotyledons</taxon>
        <taxon>Gunneridae</taxon>
        <taxon>Pentapetalae</taxon>
        <taxon>rosids</taxon>
        <taxon>fabids</taxon>
        <taxon>Fabales</taxon>
        <taxon>Fabaceae</taxon>
        <taxon>Papilionoideae</taxon>
        <taxon>50 kb inversion clade</taxon>
        <taxon>dalbergioids sensu lato</taxon>
        <taxon>Dalbergieae</taxon>
        <taxon>Pterocarpus clade</taxon>
        <taxon>Arachis</taxon>
    </lineage>
</organism>
<keyword evidence="2" id="KW-1185">Reference proteome</keyword>
<proteinExistence type="predicted"/>
<dbReference type="PANTHER" id="PTHR31973">
    <property type="entry name" value="POLYPROTEIN, PUTATIVE-RELATED"/>
    <property type="match status" value="1"/>
</dbReference>
<dbReference type="PANTHER" id="PTHR31973:SF190">
    <property type="entry name" value="MULE TRANSPOSASE DOMAIN-CONTAINING PROTEIN"/>
    <property type="match status" value="1"/>
</dbReference>
<reference evidence="1 2" key="1">
    <citation type="submission" date="2019-01" db="EMBL/GenBank/DDBJ databases">
        <title>Sequencing of cultivated peanut Arachis hypogaea provides insights into genome evolution and oil improvement.</title>
        <authorList>
            <person name="Chen X."/>
        </authorList>
    </citation>
    <scope>NUCLEOTIDE SEQUENCE [LARGE SCALE GENOMIC DNA]</scope>
    <source>
        <strain evidence="2">cv. Fuhuasheng</strain>
        <tissue evidence="1">Leaves</tissue>
    </source>
</reference>
<dbReference type="EMBL" id="SDMP01000020">
    <property type="protein sequence ID" value="RYQ84383.1"/>
    <property type="molecule type" value="Genomic_DNA"/>
</dbReference>
<sequence length="178" mass="20693">MRVVCKDKDYGWIVYASKNSEKNYWQIKIFMDEHTCPRETKNRMSNRKWLACKLVKKPRKYHNLKHFEAAQYFKTKYDLDLNKSSLTRALGDTRAIVYGDATVQYGMVKDYGLTLLKSNLGSTMTVGVIPQPNPDDDPIFDKILDGTYLKTQHGRQILFAIDQDSNNHIYMIVYAIVP</sequence>
<name>A0A444X440_ARAHY</name>
<protein>
    <recommendedName>
        <fullName evidence="3">Transposase MuDR plant domain-containing protein</fullName>
    </recommendedName>
</protein>
<evidence type="ECO:0000313" key="1">
    <source>
        <dbReference type="EMBL" id="RYQ84383.1"/>
    </source>
</evidence>
<dbReference type="AlphaFoldDB" id="A0A444X440"/>
<comment type="caution">
    <text evidence="1">The sequence shown here is derived from an EMBL/GenBank/DDBJ whole genome shotgun (WGS) entry which is preliminary data.</text>
</comment>
<dbReference type="Proteomes" id="UP000289738">
    <property type="component" value="Chromosome B10"/>
</dbReference>